<dbReference type="EMBL" id="CP075566">
    <property type="protein sequence ID" value="QVW26934.1"/>
    <property type="molecule type" value="Genomic_DNA"/>
</dbReference>
<keyword evidence="2" id="KW-0012">Acyltransferase</keyword>
<name>A0ABX8F4T9_9PSED</name>
<dbReference type="InterPro" id="IPR007053">
    <property type="entry name" value="LRAT_dom"/>
</dbReference>
<evidence type="ECO:0000313" key="2">
    <source>
        <dbReference type="EMBL" id="QVW26934.1"/>
    </source>
</evidence>
<accession>A0ABX8F4T9</accession>
<feature type="domain" description="LRAT" evidence="1">
    <location>
        <begin position="76"/>
        <end position="175"/>
    </location>
</feature>
<dbReference type="Gene3D" id="3.90.1720.10">
    <property type="entry name" value="endopeptidase domain like (from Nostoc punctiforme)"/>
    <property type="match status" value="1"/>
</dbReference>
<dbReference type="InterPro" id="IPR042288">
    <property type="entry name" value="LRAT"/>
</dbReference>
<dbReference type="GO" id="GO:0016746">
    <property type="term" value="F:acyltransferase activity"/>
    <property type="evidence" value="ECO:0007669"/>
    <property type="project" value="UniProtKB-KW"/>
</dbReference>
<evidence type="ECO:0000259" key="1">
    <source>
        <dbReference type="PROSITE" id="PS51934"/>
    </source>
</evidence>
<evidence type="ECO:0000313" key="3">
    <source>
        <dbReference type="Proteomes" id="UP000681155"/>
    </source>
</evidence>
<gene>
    <name evidence="2" type="ORF">KJF94_18525</name>
</gene>
<protein>
    <submittedName>
        <fullName evidence="2">Lecithin retinol acyltransferase family protein</fullName>
    </submittedName>
</protein>
<dbReference type="PANTHER" id="PTHR46678:SF1">
    <property type="entry name" value="LECITHIN RETINOL ACYLTRANSFERASE"/>
    <property type="match status" value="1"/>
</dbReference>
<sequence>MLITNIAKRLSSLRSLTFFRSALIDVSLVSCLNSESLGIELHISISDNGASQNNGSVDASVRLIGQDIDWLPAGSHLVSPRKFYVHHGIYLGNGKVAHYSGLSGSLRAGPIEVTDLERFANGRSAWVYQEQTAFTNDEIVVRARSRIGESQYKIFSNNCEHFCNWCITGTSHSAQVAEFLHFPFRLIGQVYAQEPCLIA</sequence>
<dbReference type="Pfam" id="PF04970">
    <property type="entry name" value="LRAT"/>
    <property type="match status" value="1"/>
</dbReference>
<proteinExistence type="predicted"/>
<keyword evidence="2" id="KW-0808">Transferase</keyword>
<dbReference type="PROSITE" id="PS51934">
    <property type="entry name" value="LRAT"/>
    <property type="match status" value="1"/>
</dbReference>
<dbReference type="Proteomes" id="UP000681155">
    <property type="component" value="Chromosome"/>
</dbReference>
<organism evidence="2 3">
    <name type="scientific">Pseudomonas hormoni</name>
    <dbReference type="NCBI Taxonomy" id="3093767"/>
    <lineage>
        <taxon>Bacteria</taxon>
        <taxon>Pseudomonadati</taxon>
        <taxon>Pseudomonadota</taxon>
        <taxon>Gammaproteobacteria</taxon>
        <taxon>Pseudomonadales</taxon>
        <taxon>Pseudomonadaceae</taxon>
        <taxon>Pseudomonas</taxon>
    </lineage>
</organism>
<dbReference type="PANTHER" id="PTHR46678">
    <property type="entry name" value="LECITHIN RETINOL ACYLTRANSFERASE"/>
    <property type="match status" value="1"/>
</dbReference>
<reference evidence="2 3" key="1">
    <citation type="submission" date="2021-05" db="EMBL/GenBank/DDBJ databases">
        <title>Complete genome of the cytokinin-producing biocontrol strain Pseudomonas fluorescens G20-18.</title>
        <authorList>
            <person name="Nielsen T.K."/>
            <person name="Mekureyaw M.F."/>
            <person name="Hansen L.H."/>
            <person name="Nicolaisen M.H."/>
            <person name="Roitsch T.G."/>
            <person name="Hennessy R.C."/>
        </authorList>
    </citation>
    <scope>NUCLEOTIDE SEQUENCE [LARGE SCALE GENOMIC DNA]</scope>
    <source>
        <strain evidence="2 3">G20-18</strain>
    </source>
</reference>
<keyword evidence="3" id="KW-1185">Reference proteome</keyword>